<keyword evidence="3" id="KW-1185">Reference proteome</keyword>
<gene>
    <name evidence="2" type="ORF">Q2362_05720</name>
</gene>
<keyword evidence="1" id="KW-1133">Transmembrane helix</keyword>
<dbReference type="InterPro" id="IPR025065">
    <property type="entry name" value="DUF4006"/>
</dbReference>
<evidence type="ECO:0000256" key="1">
    <source>
        <dbReference type="SAM" id="Phobius"/>
    </source>
</evidence>
<organism evidence="2 3">
    <name type="scientific">Campylobacter magnus</name>
    <dbReference type="NCBI Taxonomy" id="3026462"/>
    <lineage>
        <taxon>Bacteria</taxon>
        <taxon>Pseudomonadati</taxon>
        <taxon>Campylobacterota</taxon>
        <taxon>Epsilonproteobacteria</taxon>
        <taxon>Campylobacterales</taxon>
        <taxon>Campylobacteraceae</taxon>
        <taxon>Campylobacter</taxon>
    </lineage>
</organism>
<evidence type="ECO:0000313" key="3">
    <source>
        <dbReference type="Proteomes" id="UP001171111"/>
    </source>
</evidence>
<protein>
    <submittedName>
        <fullName evidence="2">DUF4006 family protein</fullName>
    </submittedName>
</protein>
<keyword evidence="1" id="KW-0472">Membrane</keyword>
<dbReference type="Proteomes" id="UP001171111">
    <property type="component" value="Unassembled WGS sequence"/>
</dbReference>
<dbReference type="EMBL" id="JAULJQ010000006">
    <property type="protein sequence ID" value="MDO2409596.1"/>
    <property type="molecule type" value="Genomic_DNA"/>
</dbReference>
<comment type="caution">
    <text evidence="2">The sequence shown here is derived from an EMBL/GenBank/DDBJ whole genome shotgun (WGS) entry which is preliminary data.</text>
</comment>
<evidence type="ECO:0000313" key="2">
    <source>
        <dbReference type="EMBL" id="MDO2409596.1"/>
    </source>
</evidence>
<feature type="transmembrane region" description="Helical" evidence="1">
    <location>
        <begin position="12"/>
        <end position="36"/>
    </location>
</feature>
<accession>A0ABT8T7Y3</accession>
<name>A0ABT8T7Y3_9BACT</name>
<dbReference type="Pfam" id="PF13179">
    <property type="entry name" value="DUF4006"/>
    <property type="match status" value="1"/>
</dbReference>
<reference evidence="2 3" key="1">
    <citation type="submission" date="2023-06" db="EMBL/GenBank/DDBJ databases">
        <title>Campylobacter magnum sp. nov., isolated from cecal contents of domestic pigs (Sus scrofa domesticus).</title>
        <authorList>
            <person name="Papic B."/>
            <person name="Gruntar I."/>
        </authorList>
    </citation>
    <scope>NUCLEOTIDE SEQUENCE [LARGE SCALE GENOMIC DNA]</scope>
    <source>
        <strain evidence="3">34484-21</strain>
    </source>
</reference>
<dbReference type="RefSeq" id="WP_273933448.1">
    <property type="nucleotide sequence ID" value="NZ_JAQSLJ010000001.1"/>
</dbReference>
<sequence>MENQNRSVFGLGGVGGMLIATVLLLSILVVLTVLGISAQQDVMQKPYEYDRSELAGVKMLDSYDTESKIMRSKE</sequence>
<keyword evidence="1" id="KW-0812">Transmembrane</keyword>
<proteinExistence type="predicted"/>